<dbReference type="SMART" id="SM00342">
    <property type="entry name" value="HTH_ARAC"/>
    <property type="match status" value="1"/>
</dbReference>
<evidence type="ECO:0000313" key="6">
    <source>
        <dbReference type="Proteomes" id="UP000255024"/>
    </source>
</evidence>
<dbReference type="PANTHER" id="PTHR47893">
    <property type="entry name" value="REGULATORY PROTEIN PCHR"/>
    <property type="match status" value="1"/>
</dbReference>
<evidence type="ECO:0000313" key="5">
    <source>
        <dbReference type="EMBL" id="STZ69722.1"/>
    </source>
</evidence>
<dbReference type="GO" id="GO:0003700">
    <property type="term" value="F:DNA-binding transcription factor activity"/>
    <property type="evidence" value="ECO:0007669"/>
    <property type="project" value="InterPro"/>
</dbReference>
<keyword evidence="5" id="KW-0489">Methyltransferase</keyword>
<dbReference type="PRINTS" id="PR00032">
    <property type="entry name" value="HTHARAC"/>
</dbReference>
<dbReference type="PANTHER" id="PTHR47893:SF1">
    <property type="entry name" value="REGULATORY PROTEIN PCHR"/>
    <property type="match status" value="1"/>
</dbReference>
<dbReference type="Pfam" id="PF12833">
    <property type="entry name" value="HTH_18"/>
    <property type="match status" value="1"/>
</dbReference>
<dbReference type="AlphaFoldDB" id="A0A378U5Y8"/>
<dbReference type="InterPro" id="IPR020449">
    <property type="entry name" value="Tscrpt_reg_AraC-type_HTH"/>
</dbReference>
<dbReference type="GO" id="GO:0008168">
    <property type="term" value="F:methyltransferase activity"/>
    <property type="evidence" value="ECO:0007669"/>
    <property type="project" value="UniProtKB-KW"/>
</dbReference>
<name>A0A378U5Y8_MYROD</name>
<dbReference type="GO" id="GO:0032259">
    <property type="term" value="P:methylation"/>
    <property type="evidence" value="ECO:0007669"/>
    <property type="project" value="UniProtKB-KW"/>
</dbReference>
<keyword evidence="3" id="KW-0804">Transcription</keyword>
<organism evidence="5 6">
    <name type="scientific">Myroides odoratus</name>
    <name type="common">Flavobacterium odoratum</name>
    <dbReference type="NCBI Taxonomy" id="256"/>
    <lineage>
        <taxon>Bacteria</taxon>
        <taxon>Pseudomonadati</taxon>
        <taxon>Bacteroidota</taxon>
        <taxon>Flavobacteriia</taxon>
        <taxon>Flavobacteriales</taxon>
        <taxon>Flavobacteriaceae</taxon>
        <taxon>Myroides</taxon>
    </lineage>
</organism>
<accession>A0A378U5Y8</accession>
<keyword evidence="6" id="KW-1185">Reference proteome</keyword>
<keyword evidence="5" id="KW-0808">Transferase</keyword>
<keyword evidence="1" id="KW-0805">Transcription regulation</keyword>
<dbReference type="RefSeq" id="WP_181816755.1">
    <property type="nucleotide sequence ID" value="NZ_CP068107.1"/>
</dbReference>
<keyword evidence="2" id="KW-0238">DNA-binding</keyword>
<dbReference type="Gene3D" id="1.10.10.60">
    <property type="entry name" value="Homeodomain-like"/>
    <property type="match status" value="2"/>
</dbReference>
<evidence type="ECO:0000256" key="2">
    <source>
        <dbReference type="ARBA" id="ARBA00023125"/>
    </source>
</evidence>
<dbReference type="EC" id="2.1.1.-" evidence="5"/>
<protein>
    <submittedName>
        <fullName evidence="5">Methylphosphotriester-DNA--protein-cysteine S-methyltransferase</fullName>
        <ecNumber evidence="5">2.1.1.-</ecNumber>
    </submittedName>
</protein>
<dbReference type="GO" id="GO:0043565">
    <property type="term" value="F:sequence-specific DNA binding"/>
    <property type="evidence" value="ECO:0007669"/>
    <property type="project" value="InterPro"/>
</dbReference>
<evidence type="ECO:0000256" key="1">
    <source>
        <dbReference type="ARBA" id="ARBA00023015"/>
    </source>
</evidence>
<dbReference type="Proteomes" id="UP000255024">
    <property type="component" value="Unassembled WGS sequence"/>
</dbReference>
<dbReference type="PROSITE" id="PS01124">
    <property type="entry name" value="HTH_ARAC_FAMILY_2"/>
    <property type="match status" value="1"/>
</dbReference>
<dbReference type="PROSITE" id="PS00041">
    <property type="entry name" value="HTH_ARAC_FAMILY_1"/>
    <property type="match status" value="1"/>
</dbReference>
<gene>
    <name evidence="5" type="primary">adaA</name>
    <name evidence="5" type="ORF">NCTC11179_03236</name>
</gene>
<dbReference type="InterPro" id="IPR018062">
    <property type="entry name" value="HTH_AraC-typ_CS"/>
</dbReference>
<dbReference type="EMBL" id="UGQL01000002">
    <property type="protein sequence ID" value="STZ69722.1"/>
    <property type="molecule type" value="Genomic_DNA"/>
</dbReference>
<dbReference type="InterPro" id="IPR018060">
    <property type="entry name" value="HTH_AraC"/>
</dbReference>
<dbReference type="SUPFAM" id="SSF46689">
    <property type="entry name" value="Homeodomain-like"/>
    <property type="match status" value="2"/>
</dbReference>
<dbReference type="InterPro" id="IPR053142">
    <property type="entry name" value="PchR_regulatory_protein"/>
</dbReference>
<dbReference type="InterPro" id="IPR009057">
    <property type="entry name" value="Homeodomain-like_sf"/>
</dbReference>
<evidence type="ECO:0000259" key="4">
    <source>
        <dbReference type="PROSITE" id="PS01124"/>
    </source>
</evidence>
<evidence type="ECO:0000256" key="3">
    <source>
        <dbReference type="ARBA" id="ARBA00023163"/>
    </source>
</evidence>
<reference evidence="5 6" key="1">
    <citation type="submission" date="2018-06" db="EMBL/GenBank/DDBJ databases">
        <authorList>
            <consortium name="Pathogen Informatics"/>
            <person name="Doyle S."/>
        </authorList>
    </citation>
    <scope>NUCLEOTIDE SEQUENCE [LARGE SCALE GENOMIC DNA]</scope>
    <source>
        <strain evidence="5 6">NCTC11179</strain>
    </source>
</reference>
<sequence>MSYRMDIADFLDLVDYPSTPGANTAYKKEKTTALLPEKIAIEQEVINDHLRVVSLQYTTKQTMTLDCLENDPFLELHFNLSPQAIPYKNSFSSSKEVPPMTGNMIYLASTGEKSELSFQKGVDYETFDIHLPLSMISQYAGEHRQLDYFLNQITLAKSAGLTENCISITPSLYHAIQQIKQCSFEGLTRKIYLESKIYEILAYCFEEQIATQTVKLTTRDIESIHFVAHIIQSNISHPLTIEEISKKVGINQTKLKLGFKQLYGTTIFGYLQELRMNQAQKYLLNTADSIEEISIKCGYINTSNFSNAFKKHFGYAPSRCRQNSSIPRSYPALNK</sequence>
<proteinExistence type="predicted"/>
<feature type="domain" description="HTH araC/xylS-type" evidence="4">
    <location>
        <begin position="225"/>
        <end position="323"/>
    </location>
</feature>